<gene>
    <name evidence="1" type="ORF">G6N74_28290</name>
</gene>
<evidence type="ECO:0000313" key="1">
    <source>
        <dbReference type="EMBL" id="NGN44960.1"/>
    </source>
</evidence>
<dbReference type="RefSeq" id="WP_165121331.1">
    <property type="nucleotide sequence ID" value="NZ_JAAKZG010000022.1"/>
</dbReference>
<dbReference type="AlphaFoldDB" id="A0A7C9RBF7"/>
<dbReference type="Proteomes" id="UP000481252">
    <property type="component" value="Unassembled WGS sequence"/>
</dbReference>
<sequence length="281" mass="32679">MQYALVDKERRESFPGGRGDCPTCGSAMISKCGPRIMHHWAHFGRRNCDPWWENETPWHREWKNRFPEKCREISHVAPDGEIHRADIKTPSGIVIEVQHSAMTDAERLSREAFYGNLVWVVDGSVFKQNFDVYHELPAPESELGQDLVWEKAERHMHGTIVGMCVRLSECRLENPEATKARARGGTWLFMHEIRQQVIESYRGHHQYDWVRPRRTWLDATCPVYIDLGGDFMARLETYDESLLPCIYWVCKRRFVRDVMAKADARAVAVRVLPIPATSDRT</sequence>
<protein>
    <submittedName>
        <fullName evidence="1">CoiA-like domain protein</fullName>
    </submittedName>
</protein>
<evidence type="ECO:0000313" key="2">
    <source>
        <dbReference type="Proteomes" id="UP000481252"/>
    </source>
</evidence>
<reference evidence="1 2" key="1">
    <citation type="submission" date="2020-02" db="EMBL/GenBank/DDBJ databases">
        <title>Genome sequence of the type strain CGMCC 1.15528 of Mesorhizobium zhangyense.</title>
        <authorList>
            <person name="Gao J."/>
            <person name="Sun J."/>
        </authorList>
    </citation>
    <scope>NUCLEOTIDE SEQUENCE [LARGE SCALE GENOMIC DNA]</scope>
    <source>
        <strain evidence="1 2">CGMCC 1.15528</strain>
    </source>
</reference>
<comment type="caution">
    <text evidence="1">The sequence shown here is derived from an EMBL/GenBank/DDBJ whole genome shotgun (WGS) entry which is preliminary data.</text>
</comment>
<accession>A0A7C9RBF7</accession>
<keyword evidence="2" id="KW-1185">Reference proteome</keyword>
<organism evidence="1 2">
    <name type="scientific">Mesorhizobium zhangyense</name>
    <dbReference type="NCBI Taxonomy" id="1776730"/>
    <lineage>
        <taxon>Bacteria</taxon>
        <taxon>Pseudomonadati</taxon>
        <taxon>Pseudomonadota</taxon>
        <taxon>Alphaproteobacteria</taxon>
        <taxon>Hyphomicrobiales</taxon>
        <taxon>Phyllobacteriaceae</taxon>
        <taxon>Mesorhizobium</taxon>
    </lineage>
</organism>
<proteinExistence type="predicted"/>
<dbReference type="EMBL" id="JAAKZG010000022">
    <property type="protein sequence ID" value="NGN44960.1"/>
    <property type="molecule type" value="Genomic_DNA"/>
</dbReference>
<name>A0A7C9RBF7_9HYPH</name>